<feature type="domain" description="ABC transporter" evidence="5">
    <location>
        <begin position="2"/>
        <end position="230"/>
    </location>
</feature>
<keyword evidence="2" id="KW-0547">Nucleotide-binding</keyword>
<dbReference type="InterPro" id="IPR017871">
    <property type="entry name" value="ABC_transporter-like_CS"/>
</dbReference>
<accession>A0A6J6AQN1</accession>
<evidence type="ECO:0000256" key="1">
    <source>
        <dbReference type="ARBA" id="ARBA00022448"/>
    </source>
</evidence>
<keyword evidence="4" id="KW-1278">Translocase</keyword>
<reference evidence="6" key="1">
    <citation type="submission" date="2020-05" db="EMBL/GenBank/DDBJ databases">
        <authorList>
            <person name="Chiriac C."/>
            <person name="Salcher M."/>
            <person name="Ghai R."/>
            <person name="Kavagutti S V."/>
        </authorList>
    </citation>
    <scope>NUCLEOTIDE SEQUENCE</scope>
</reference>
<dbReference type="PROSITE" id="PS00211">
    <property type="entry name" value="ABC_TRANSPORTER_1"/>
    <property type="match status" value="1"/>
</dbReference>
<keyword evidence="3" id="KW-0067">ATP-binding</keyword>
<protein>
    <submittedName>
        <fullName evidence="6">Unannotated protein</fullName>
    </submittedName>
</protein>
<name>A0A6J6AQN1_9ZZZZ</name>
<dbReference type="CDD" id="cd03214">
    <property type="entry name" value="ABC_Iron-Siderophores_B12_Hemin"/>
    <property type="match status" value="1"/>
</dbReference>
<dbReference type="GO" id="GO:0005524">
    <property type="term" value="F:ATP binding"/>
    <property type="evidence" value="ECO:0007669"/>
    <property type="project" value="UniProtKB-KW"/>
</dbReference>
<evidence type="ECO:0000256" key="3">
    <source>
        <dbReference type="ARBA" id="ARBA00022840"/>
    </source>
</evidence>
<dbReference type="Pfam" id="PF00005">
    <property type="entry name" value="ABC_tran"/>
    <property type="match status" value="1"/>
</dbReference>
<evidence type="ECO:0000259" key="5">
    <source>
        <dbReference type="PROSITE" id="PS50893"/>
    </source>
</evidence>
<dbReference type="EMBL" id="CAEUNI010000094">
    <property type="protein sequence ID" value="CAB4372287.1"/>
    <property type="molecule type" value="Genomic_DNA"/>
</dbReference>
<sequence>MIKINNLSVRYGDFYALNHITLEIPRGTWTCLVGPNGAGKTTFLKTLLGNKAYDGSITIDGHEVYKNLRNVAFVPQRPEIPAGMDVAEYVMLGRARLDGWGRESKKSRTFVHTVLHETQLLGLQHQLLTQLSGGEMQRVLIARALVQEPEIMILDEPTSALDLHHQISTLNQIDRLKDLGTTVISTMHDITLGAMYAERIIVMHKGQVLLDGASNVVIHSPELKKAFDNGISIFTLDSGRPVIVASREFPAR</sequence>
<proteinExistence type="predicted"/>
<dbReference type="InterPro" id="IPR027417">
    <property type="entry name" value="P-loop_NTPase"/>
</dbReference>
<evidence type="ECO:0000313" key="6">
    <source>
        <dbReference type="EMBL" id="CAB4372287.1"/>
    </source>
</evidence>
<dbReference type="SMART" id="SM00382">
    <property type="entry name" value="AAA"/>
    <property type="match status" value="1"/>
</dbReference>
<dbReference type="SUPFAM" id="SSF52540">
    <property type="entry name" value="P-loop containing nucleoside triphosphate hydrolases"/>
    <property type="match status" value="1"/>
</dbReference>
<organism evidence="6">
    <name type="scientific">freshwater metagenome</name>
    <dbReference type="NCBI Taxonomy" id="449393"/>
    <lineage>
        <taxon>unclassified sequences</taxon>
        <taxon>metagenomes</taxon>
        <taxon>ecological metagenomes</taxon>
    </lineage>
</organism>
<dbReference type="Gene3D" id="3.40.50.300">
    <property type="entry name" value="P-loop containing nucleotide triphosphate hydrolases"/>
    <property type="match status" value="1"/>
</dbReference>
<evidence type="ECO:0000256" key="4">
    <source>
        <dbReference type="ARBA" id="ARBA00022967"/>
    </source>
</evidence>
<dbReference type="PANTHER" id="PTHR42794">
    <property type="entry name" value="HEMIN IMPORT ATP-BINDING PROTEIN HMUV"/>
    <property type="match status" value="1"/>
</dbReference>
<dbReference type="PROSITE" id="PS50893">
    <property type="entry name" value="ABC_TRANSPORTER_2"/>
    <property type="match status" value="1"/>
</dbReference>
<dbReference type="InterPro" id="IPR003439">
    <property type="entry name" value="ABC_transporter-like_ATP-bd"/>
</dbReference>
<dbReference type="PANTHER" id="PTHR42794:SF1">
    <property type="entry name" value="HEMIN IMPORT ATP-BINDING PROTEIN HMUV"/>
    <property type="match status" value="1"/>
</dbReference>
<gene>
    <name evidence="6" type="ORF">UFOPK4182_00816</name>
</gene>
<dbReference type="FunFam" id="3.40.50.300:FF:000134">
    <property type="entry name" value="Iron-enterobactin ABC transporter ATP-binding protein"/>
    <property type="match status" value="1"/>
</dbReference>
<evidence type="ECO:0000256" key="2">
    <source>
        <dbReference type="ARBA" id="ARBA00022741"/>
    </source>
</evidence>
<keyword evidence="1" id="KW-0813">Transport</keyword>
<dbReference type="InterPro" id="IPR003593">
    <property type="entry name" value="AAA+_ATPase"/>
</dbReference>
<dbReference type="AlphaFoldDB" id="A0A6J6AQN1"/>
<dbReference type="GO" id="GO:0016887">
    <property type="term" value="F:ATP hydrolysis activity"/>
    <property type="evidence" value="ECO:0007669"/>
    <property type="project" value="InterPro"/>
</dbReference>